<dbReference type="PRINTS" id="PR00050">
    <property type="entry name" value="COLDSHOCK"/>
</dbReference>
<keyword evidence="6" id="KW-1185">Reference proteome</keyword>
<feature type="domain" description="CSD" evidence="4">
    <location>
        <begin position="137"/>
        <end position="201"/>
    </location>
</feature>
<evidence type="ECO:0000256" key="2">
    <source>
        <dbReference type="SAM" id="MobiDB-lite"/>
    </source>
</evidence>
<dbReference type="CDD" id="cd04458">
    <property type="entry name" value="CSP_CDS"/>
    <property type="match status" value="1"/>
</dbReference>
<reference evidence="5 6" key="1">
    <citation type="submission" date="2018-04" db="EMBL/GenBank/DDBJ databases">
        <title>Pseudomonas sp. nov., isolated from mangrove soil.</title>
        <authorList>
            <person name="Chen C."/>
        </authorList>
    </citation>
    <scope>NUCLEOTIDE SEQUENCE [LARGE SCALE GENOMIC DNA]</scope>
    <source>
        <strain evidence="5 6">JCM 14246</strain>
    </source>
</reference>
<dbReference type="GO" id="GO:0005829">
    <property type="term" value="C:cytosol"/>
    <property type="evidence" value="ECO:0007669"/>
    <property type="project" value="UniProtKB-ARBA"/>
</dbReference>
<gene>
    <name evidence="5" type="ORF">DBO86_21825</name>
</gene>
<evidence type="ECO:0000256" key="3">
    <source>
        <dbReference type="SAM" id="Phobius"/>
    </source>
</evidence>
<dbReference type="AlphaFoldDB" id="A0A2T5PH67"/>
<dbReference type="Gene3D" id="2.40.50.140">
    <property type="entry name" value="Nucleic acid-binding proteins"/>
    <property type="match status" value="1"/>
</dbReference>
<dbReference type="NCBIfam" id="NF041604">
    <property type="entry name" value="CSP_NTE_dom"/>
    <property type="match status" value="1"/>
</dbReference>
<comment type="caution">
    <text evidence="5">The sequence shown here is derived from an EMBL/GenBank/DDBJ whole genome shotgun (WGS) entry which is preliminary data.</text>
</comment>
<evidence type="ECO:0000259" key="4">
    <source>
        <dbReference type="PROSITE" id="PS51857"/>
    </source>
</evidence>
<dbReference type="Pfam" id="PF00313">
    <property type="entry name" value="CSD"/>
    <property type="match status" value="1"/>
</dbReference>
<dbReference type="InterPro" id="IPR048090">
    <property type="entry name" value="CSP_N_ext_dom"/>
</dbReference>
<sequence length="207" mass="22040">MLKIAHLVTGFAALLLCAVPGFSTSLLTTPDAVYLALTGLLNLLAASQQQSAPAARQQLLGLSSALLILATVIQSLILLAPLPNIGGQPAIWLPLLTLLVAVALNLAAHLKTAPRSPEQRAPSQPTSVSSSFGDDDRETGTVKWFNTSKGFGFISRDSGEDIFVHFRAIRGEGHRVLVEGQRVEFSVMQRDKGLQAEDVIAAPPARR</sequence>
<accession>A0A2T5PH67</accession>
<dbReference type="PROSITE" id="PS00352">
    <property type="entry name" value="CSD_1"/>
    <property type="match status" value="1"/>
</dbReference>
<name>A0A2T5PH67_ECTOL</name>
<dbReference type="InterPro" id="IPR019844">
    <property type="entry name" value="CSD_CS"/>
</dbReference>
<feature type="transmembrane region" description="Helical" evidence="3">
    <location>
        <begin position="91"/>
        <end position="110"/>
    </location>
</feature>
<dbReference type="InterPro" id="IPR050181">
    <property type="entry name" value="Cold_shock_domain"/>
</dbReference>
<dbReference type="InterPro" id="IPR011129">
    <property type="entry name" value="CSD"/>
</dbReference>
<dbReference type="RefSeq" id="WP_108234820.1">
    <property type="nucleotide sequence ID" value="NZ_JAOCLK010000002.1"/>
</dbReference>
<keyword evidence="3" id="KW-0472">Membrane</keyword>
<dbReference type="Proteomes" id="UP000244052">
    <property type="component" value="Unassembled WGS sequence"/>
</dbReference>
<dbReference type="PROSITE" id="PS51857">
    <property type="entry name" value="CSD_2"/>
    <property type="match status" value="1"/>
</dbReference>
<dbReference type="PANTHER" id="PTHR11544">
    <property type="entry name" value="COLD SHOCK DOMAIN CONTAINING PROTEINS"/>
    <property type="match status" value="1"/>
</dbReference>
<dbReference type="SUPFAM" id="SSF50249">
    <property type="entry name" value="Nucleic acid-binding proteins"/>
    <property type="match status" value="1"/>
</dbReference>
<proteinExistence type="predicted"/>
<protein>
    <submittedName>
        <fullName evidence="5">Cold-shock protein</fullName>
    </submittedName>
</protein>
<dbReference type="GeneID" id="300419094"/>
<dbReference type="InterPro" id="IPR012340">
    <property type="entry name" value="NA-bd_OB-fold"/>
</dbReference>
<feature type="transmembrane region" description="Helical" evidence="3">
    <location>
        <begin position="31"/>
        <end position="47"/>
    </location>
</feature>
<feature type="region of interest" description="Disordered" evidence="2">
    <location>
        <begin position="113"/>
        <end position="136"/>
    </location>
</feature>
<evidence type="ECO:0000256" key="1">
    <source>
        <dbReference type="RuleBase" id="RU000408"/>
    </source>
</evidence>
<organism evidence="5 6">
    <name type="scientific">Ectopseudomonas oleovorans</name>
    <name type="common">Pseudomonas oleovorans</name>
    <dbReference type="NCBI Taxonomy" id="301"/>
    <lineage>
        <taxon>Bacteria</taxon>
        <taxon>Pseudomonadati</taxon>
        <taxon>Pseudomonadota</taxon>
        <taxon>Gammaproteobacteria</taxon>
        <taxon>Pseudomonadales</taxon>
        <taxon>Pseudomonadaceae</taxon>
        <taxon>Ectopseudomonas</taxon>
    </lineage>
</organism>
<keyword evidence="3" id="KW-0812">Transmembrane</keyword>
<feature type="transmembrane region" description="Helical" evidence="3">
    <location>
        <begin position="59"/>
        <end position="79"/>
    </location>
</feature>
<dbReference type="InterPro" id="IPR002059">
    <property type="entry name" value="CSP_DNA-bd"/>
</dbReference>
<evidence type="ECO:0000313" key="6">
    <source>
        <dbReference type="Proteomes" id="UP000244052"/>
    </source>
</evidence>
<dbReference type="SMART" id="SM00357">
    <property type="entry name" value="CSP"/>
    <property type="match status" value="1"/>
</dbReference>
<dbReference type="EMBL" id="QASO01000124">
    <property type="protein sequence ID" value="PTU77068.1"/>
    <property type="molecule type" value="Genomic_DNA"/>
</dbReference>
<evidence type="ECO:0000313" key="5">
    <source>
        <dbReference type="EMBL" id="PTU77068.1"/>
    </source>
</evidence>
<feature type="compositionally biased region" description="Polar residues" evidence="2">
    <location>
        <begin position="121"/>
        <end position="132"/>
    </location>
</feature>
<keyword evidence="3" id="KW-1133">Transmembrane helix</keyword>
<dbReference type="GO" id="GO:0003676">
    <property type="term" value="F:nucleic acid binding"/>
    <property type="evidence" value="ECO:0007669"/>
    <property type="project" value="InterPro"/>
</dbReference>
<comment type="subcellular location">
    <subcellularLocation>
        <location evidence="1">Cytoplasm</location>
    </subcellularLocation>
</comment>